<feature type="compositionally biased region" description="Polar residues" evidence="1">
    <location>
        <begin position="206"/>
        <end position="216"/>
    </location>
</feature>
<evidence type="ECO:0000256" key="1">
    <source>
        <dbReference type="SAM" id="MobiDB-lite"/>
    </source>
</evidence>
<dbReference type="Proteomes" id="UP000006643">
    <property type="component" value="Unassembled WGS sequence"/>
</dbReference>
<evidence type="ECO:0000313" key="2">
    <source>
        <dbReference type="EMBL" id="EEY64795.1"/>
    </source>
</evidence>
<feature type="region of interest" description="Disordered" evidence="1">
    <location>
        <begin position="202"/>
        <end position="223"/>
    </location>
</feature>
<evidence type="ECO:0000313" key="3">
    <source>
        <dbReference type="Proteomes" id="UP000006643"/>
    </source>
</evidence>
<dbReference type="RefSeq" id="XP_002897722.1">
    <property type="nucleotide sequence ID" value="XM_002897676.1"/>
</dbReference>
<dbReference type="OrthoDB" id="112158at2759"/>
<dbReference type="InParanoid" id="D0NT39"/>
<dbReference type="HOGENOM" id="CLU_1242224_0_0_1"/>
<name>D0NT39_PHYIT</name>
<feature type="region of interest" description="Disordered" evidence="1">
    <location>
        <begin position="75"/>
        <end position="99"/>
    </location>
</feature>
<sequence>MGKISKPSQTVADKLVFHDKKALFAGWRDKDSATVFTQEDFTLDKVGSKLCAISGRKRKAQMKVLGNGASVNRVDAKPAKSAKTTGSALGKRKSTPAPTQENTDIMSCFYCAGVHNDIQRGLSVDGVSVNACNAVHMNSSTRPVPSASPPNRMEFLPSPVRDQIMFDAHETVDLMDVVMSIGFNGGDSWVLDSGCRFGLTDEESNGSHIIPSSDNYHISGREE</sequence>
<accession>D0NT39</accession>
<dbReference type="VEuPathDB" id="FungiDB:PITG_15574"/>
<keyword evidence="3" id="KW-1185">Reference proteome</keyword>
<dbReference type="KEGG" id="pif:PITG_15574"/>
<organism evidence="2 3">
    <name type="scientific">Phytophthora infestans (strain T30-4)</name>
    <name type="common">Potato late blight agent</name>
    <dbReference type="NCBI Taxonomy" id="403677"/>
    <lineage>
        <taxon>Eukaryota</taxon>
        <taxon>Sar</taxon>
        <taxon>Stramenopiles</taxon>
        <taxon>Oomycota</taxon>
        <taxon>Peronosporomycetes</taxon>
        <taxon>Peronosporales</taxon>
        <taxon>Peronosporaceae</taxon>
        <taxon>Phytophthora</taxon>
    </lineage>
</organism>
<protein>
    <submittedName>
        <fullName evidence="2">Uncharacterized protein</fullName>
    </submittedName>
</protein>
<dbReference type="EMBL" id="DS028159">
    <property type="protein sequence ID" value="EEY64795.1"/>
    <property type="molecule type" value="Genomic_DNA"/>
</dbReference>
<dbReference type="AlphaFoldDB" id="D0NT39"/>
<dbReference type="GeneID" id="9465626"/>
<gene>
    <name evidence="2" type="ORF">PITG_15574</name>
</gene>
<reference evidence="3" key="1">
    <citation type="journal article" date="2009" name="Nature">
        <title>Genome sequence and analysis of the Irish potato famine pathogen Phytophthora infestans.</title>
        <authorList>
            <consortium name="The Broad Institute Genome Sequencing Platform"/>
            <person name="Haas B.J."/>
            <person name="Kamoun S."/>
            <person name="Zody M.C."/>
            <person name="Jiang R.H."/>
            <person name="Handsaker R.E."/>
            <person name="Cano L.M."/>
            <person name="Grabherr M."/>
            <person name="Kodira C.D."/>
            <person name="Raffaele S."/>
            <person name="Torto-Alalibo T."/>
            <person name="Bozkurt T.O."/>
            <person name="Ah-Fong A.M."/>
            <person name="Alvarado L."/>
            <person name="Anderson V.L."/>
            <person name="Armstrong M.R."/>
            <person name="Avrova A."/>
            <person name="Baxter L."/>
            <person name="Beynon J."/>
            <person name="Boevink P.C."/>
            <person name="Bollmann S.R."/>
            <person name="Bos J.I."/>
            <person name="Bulone V."/>
            <person name="Cai G."/>
            <person name="Cakir C."/>
            <person name="Carrington J.C."/>
            <person name="Chawner M."/>
            <person name="Conti L."/>
            <person name="Costanzo S."/>
            <person name="Ewan R."/>
            <person name="Fahlgren N."/>
            <person name="Fischbach M.A."/>
            <person name="Fugelstad J."/>
            <person name="Gilroy E.M."/>
            <person name="Gnerre S."/>
            <person name="Green P.J."/>
            <person name="Grenville-Briggs L.J."/>
            <person name="Griffith J."/>
            <person name="Grunwald N.J."/>
            <person name="Horn K."/>
            <person name="Horner N.R."/>
            <person name="Hu C.H."/>
            <person name="Huitema E."/>
            <person name="Jeong D.H."/>
            <person name="Jones A.M."/>
            <person name="Jones J.D."/>
            <person name="Jones R.W."/>
            <person name="Karlsson E.K."/>
            <person name="Kunjeti S.G."/>
            <person name="Lamour K."/>
            <person name="Liu Z."/>
            <person name="Ma L."/>
            <person name="Maclean D."/>
            <person name="Chibucos M.C."/>
            <person name="McDonald H."/>
            <person name="McWalters J."/>
            <person name="Meijer H.J."/>
            <person name="Morgan W."/>
            <person name="Morris P.F."/>
            <person name="Munro C.A."/>
            <person name="O'Neill K."/>
            <person name="Ospina-Giraldo M."/>
            <person name="Pinzon A."/>
            <person name="Pritchard L."/>
            <person name="Ramsahoye B."/>
            <person name="Ren Q."/>
            <person name="Restrepo S."/>
            <person name="Roy S."/>
            <person name="Sadanandom A."/>
            <person name="Savidor A."/>
            <person name="Schornack S."/>
            <person name="Schwartz D.C."/>
            <person name="Schumann U.D."/>
            <person name="Schwessinger B."/>
            <person name="Seyer L."/>
            <person name="Sharpe T."/>
            <person name="Silvar C."/>
            <person name="Song J."/>
            <person name="Studholme D.J."/>
            <person name="Sykes S."/>
            <person name="Thines M."/>
            <person name="van de Vondervoort P.J."/>
            <person name="Phuntumart V."/>
            <person name="Wawra S."/>
            <person name="Weide R."/>
            <person name="Win J."/>
            <person name="Young C."/>
            <person name="Zhou S."/>
            <person name="Fry W."/>
            <person name="Meyers B.C."/>
            <person name="van West P."/>
            <person name="Ristaino J."/>
            <person name="Govers F."/>
            <person name="Birch P.R."/>
            <person name="Whisson S.C."/>
            <person name="Judelson H.S."/>
            <person name="Nusbaum C."/>
        </authorList>
    </citation>
    <scope>NUCLEOTIDE SEQUENCE [LARGE SCALE GENOMIC DNA]</scope>
    <source>
        <strain evidence="3">T30-4</strain>
    </source>
</reference>
<proteinExistence type="predicted"/>